<keyword evidence="2" id="KW-0418">Kinase</keyword>
<name>A0A0T7LHF9_MYCTX</name>
<dbReference type="PANTHER" id="PTHR32463:SF0">
    <property type="entry name" value="L-FUCOSE KINASE"/>
    <property type="match status" value="1"/>
</dbReference>
<gene>
    <name evidence="7" type="ORF">ERS007679_04288</name>
    <name evidence="4" type="ORF">ERS007681_02614</name>
    <name evidence="5" type="ORF">ERS007688_03222</name>
    <name evidence="6" type="ORF">ERS007703_00711</name>
</gene>
<dbReference type="Proteomes" id="UP000046947">
    <property type="component" value="Unassembled WGS sequence"/>
</dbReference>
<evidence type="ECO:0000313" key="10">
    <source>
        <dbReference type="Proteomes" id="UP000046947"/>
    </source>
</evidence>
<dbReference type="EMBL" id="CFOE01000361">
    <property type="protein sequence ID" value="CFE40712.1"/>
    <property type="molecule type" value="Genomic_DNA"/>
</dbReference>
<dbReference type="EMBL" id="CSAD01001029">
    <property type="protein sequence ID" value="COW77307.1"/>
    <property type="molecule type" value="Genomic_DNA"/>
</dbReference>
<evidence type="ECO:0000313" key="9">
    <source>
        <dbReference type="Proteomes" id="UP000045842"/>
    </source>
</evidence>
<evidence type="ECO:0000313" key="7">
    <source>
        <dbReference type="EMBL" id="COW77307.1"/>
    </source>
</evidence>
<dbReference type="STRING" id="115862.BBG46_00730"/>
<dbReference type="GO" id="GO:0042352">
    <property type="term" value="P:GDP-L-fucose salvage"/>
    <property type="evidence" value="ECO:0007669"/>
    <property type="project" value="TreeGrafter"/>
</dbReference>
<evidence type="ECO:0000256" key="1">
    <source>
        <dbReference type="ARBA" id="ARBA00022679"/>
    </source>
</evidence>
<evidence type="ECO:0000256" key="2">
    <source>
        <dbReference type="ARBA" id="ARBA00022777"/>
    </source>
</evidence>
<organism evidence="6 8">
    <name type="scientific">Mycobacterium tuberculosis</name>
    <dbReference type="NCBI Taxonomy" id="1773"/>
    <lineage>
        <taxon>Bacteria</taxon>
        <taxon>Bacillati</taxon>
        <taxon>Actinomycetota</taxon>
        <taxon>Actinomycetes</taxon>
        <taxon>Mycobacteriales</taxon>
        <taxon>Mycobacteriaceae</taxon>
        <taxon>Mycobacterium</taxon>
        <taxon>Mycobacterium tuberculosis complex</taxon>
    </lineage>
</organism>
<dbReference type="InterPro" id="IPR001174">
    <property type="entry name" value="HddA/FKP"/>
</dbReference>
<evidence type="ECO:0000313" key="6">
    <source>
        <dbReference type="EMBL" id="COV16839.1"/>
    </source>
</evidence>
<feature type="domain" description="GHMP kinase C-terminal" evidence="3">
    <location>
        <begin position="63"/>
        <end position="142"/>
    </location>
</feature>
<reference evidence="8 9" key="1">
    <citation type="submission" date="2015-03" db="EMBL/GenBank/DDBJ databases">
        <authorList>
            <consortium name="Pathogen Informatics"/>
        </authorList>
    </citation>
    <scope>NUCLEOTIDE SEQUENCE [LARGE SCALE GENOMIC DNA]</scope>
    <source>
        <strain evidence="7 9">G09801536</strain>
        <strain evidence="4 11">G09901357</strain>
        <strain evidence="5 10">H09601792</strain>
        <strain evidence="8">K00500041</strain>
    </source>
</reference>
<reference evidence="6" key="2">
    <citation type="submission" date="2015-03" db="EMBL/GenBank/DDBJ databases">
        <authorList>
            <person name="Murphy D."/>
        </authorList>
    </citation>
    <scope>NUCLEOTIDE SEQUENCE [LARGE SCALE GENOMIC DNA]</scope>
    <source>
        <strain evidence="6">K00500041</strain>
    </source>
</reference>
<dbReference type="EMBL" id="CSAE01000046">
    <property type="protein sequence ID" value="COV16839.1"/>
    <property type="molecule type" value="Genomic_DNA"/>
</dbReference>
<dbReference type="InterPro" id="IPR013750">
    <property type="entry name" value="GHMP_kinase_C_dom"/>
</dbReference>
<protein>
    <submittedName>
        <fullName evidence="6">LmbP protein</fullName>
    </submittedName>
</protein>
<sequence length="205" mass="21678">MVNPLRIRREVIAELEASLLLYFGGVSRLSSEVIADQQRNVVERDADALAATHSICAEALEMKDLLVVGDIPGFADSLLRGWQAKKRTSTRISNPAIEHAYQVAQSSGMVAGKVSGAGGGGFLMMIVDPRRRIEVARSLERECGGSVAPCLFTKGGAVTWHIPESTAPVRRGVADAVASALGNAGILLCAGCVLATSHSTWRVPV</sequence>
<accession>A0A0T7LHF9</accession>
<dbReference type="InterPro" id="IPR036554">
    <property type="entry name" value="GHMP_kinase_C_sf"/>
</dbReference>
<dbReference type="Gene3D" id="3.30.230.120">
    <property type="match status" value="1"/>
</dbReference>
<dbReference type="Pfam" id="PF08544">
    <property type="entry name" value="GHMP_kinases_C"/>
    <property type="match status" value="1"/>
</dbReference>
<evidence type="ECO:0000313" key="8">
    <source>
        <dbReference type="Proteomes" id="UP000038802"/>
    </source>
</evidence>
<dbReference type="Proteomes" id="UP000048289">
    <property type="component" value="Unassembled WGS sequence"/>
</dbReference>
<evidence type="ECO:0000259" key="3">
    <source>
        <dbReference type="Pfam" id="PF08544"/>
    </source>
</evidence>
<dbReference type="SUPFAM" id="SSF55060">
    <property type="entry name" value="GHMP Kinase, C-terminal domain"/>
    <property type="match status" value="1"/>
</dbReference>
<keyword evidence="1" id="KW-0808">Transferase</keyword>
<dbReference type="InterPro" id="IPR052203">
    <property type="entry name" value="GHMP_Kinase-Related"/>
</dbReference>
<dbReference type="PANTHER" id="PTHR32463">
    <property type="entry name" value="L-FUCOSE KINASE"/>
    <property type="match status" value="1"/>
</dbReference>
<dbReference type="GO" id="GO:0050201">
    <property type="term" value="F:fucokinase activity"/>
    <property type="evidence" value="ECO:0007669"/>
    <property type="project" value="TreeGrafter"/>
</dbReference>
<evidence type="ECO:0000313" key="5">
    <source>
        <dbReference type="EMBL" id="CFE64866.1"/>
    </source>
</evidence>
<dbReference type="EMBL" id="CFOH01000661">
    <property type="protein sequence ID" value="CFE64866.1"/>
    <property type="molecule type" value="Genomic_DNA"/>
</dbReference>
<dbReference type="Proteomes" id="UP000038802">
    <property type="component" value="Unassembled WGS sequence"/>
</dbReference>
<dbReference type="GO" id="GO:0005524">
    <property type="term" value="F:ATP binding"/>
    <property type="evidence" value="ECO:0007669"/>
    <property type="project" value="InterPro"/>
</dbReference>
<dbReference type="Proteomes" id="UP000045842">
    <property type="component" value="Unassembled WGS sequence"/>
</dbReference>
<evidence type="ECO:0000313" key="4">
    <source>
        <dbReference type="EMBL" id="CFE40712.1"/>
    </source>
</evidence>
<proteinExistence type="predicted"/>
<dbReference type="PRINTS" id="PR00960">
    <property type="entry name" value="LMBPPROTEIN"/>
</dbReference>
<evidence type="ECO:0000313" key="11">
    <source>
        <dbReference type="Proteomes" id="UP000048289"/>
    </source>
</evidence>
<dbReference type="AlphaFoldDB" id="A0A0T7LHF9"/>